<sequence>MENRAFFDDYGTEPDYGVPKTPYRQPYPFDYTADYQYRQMMLQGSLILIPRPYGQEREELNDMEYWKSMYPSSVRRLQAIVDEECDKMDYQGSPIYDEYPDHLMVRRLCRGITDRAAEDEAVAAAWGEESEMDSAAVCRNRRLCDLVELLVINELYKRRARKRCCGRRYF</sequence>
<dbReference type="Proteomes" id="UP000292927">
    <property type="component" value="Unassembled WGS sequence"/>
</dbReference>
<comment type="caution">
    <text evidence="1">The sequence shown here is derived from an EMBL/GenBank/DDBJ whole genome shotgun (WGS) entry which is preliminary data.</text>
</comment>
<name>A0A4Q7P4Q9_9FIRM</name>
<proteinExistence type="predicted"/>
<evidence type="ECO:0000313" key="1">
    <source>
        <dbReference type="EMBL" id="RZS94438.1"/>
    </source>
</evidence>
<dbReference type="RefSeq" id="WP_130435550.1">
    <property type="nucleotide sequence ID" value="NZ_SGXF01000004.1"/>
</dbReference>
<evidence type="ECO:0000313" key="2">
    <source>
        <dbReference type="Proteomes" id="UP000292927"/>
    </source>
</evidence>
<keyword evidence="2" id="KW-1185">Reference proteome</keyword>
<accession>A0A4Q7P4Q9</accession>
<reference evidence="1 2" key="1">
    <citation type="submission" date="2019-02" db="EMBL/GenBank/DDBJ databases">
        <title>Genomic Encyclopedia of Type Strains, Phase IV (KMG-IV): sequencing the most valuable type-strain genomes for metagenomic binning, comparative biology and taxonomic classification.</title>
        <authorList>
            <person name="Goeker M."/>
        </authorList>
    </citation>
    <scope>NUCLEOTIDE SEQUENCE [LARGE SCALE GENOMIC DNA]</scope>
    <source>
        <strain evidence="1 2">DSM 29486</strain>
    </source>
</reference>
<dbReference type="OrthoDB" id="1935838at2"/>
<dbReference type="EMBL" id="SGXF01000004">
    <property type="protein sequence ID" value="RZS94438.1"/>
    <property type="molecule type" value="Genomic_DNA"/>
</dbReference>
<dbReference type="AlphaFoldDB" id="A0A4Q7P4Q9"/>
<organism evidence="1 2">
    <name type="scientific">Cuneatibacter caecimuris</name>
    <dbReference type="NCBI Taxonomy" id="1796618"/>
    <lineage>
        <taxon>Bacteria</taxon>
        <taxon>Bacillati</taxon>
        <taxon>Bacillota</taxon>
        <taxon>Clostridia</taxon>
        <taxon>Lachnospirales</taxon>
        <taxon>Lachnospiraceae</taxon>
        <taxon>Cuneatibacter</taxon>
    </lineage>
</organism>
<protein>
    <submittedName>
        <fullName evidence="1">Uncharacterized protein</fullName>
    </submittedName>
</protein>
<gene>
    <name evidence="1" type="ORF">EV209_2280</name>
</gene>